<organism evidence="2 3">
    <name type="scientific">Orchesella dallaii</name>
    <dbReference type="NCBI Taxonomy" id="48710"/>
    <lineage>
        <taxon>Eukaryota</taxon>
        <taxon>Metazoa</taxon>
        <taxon>Ecdysozoa</taxon>
        <taxon>Arthropoda</taxon>
        <taxon>Hexapoda</taxon>
        <taxon>Collembola</taxon>
        <taxon>Entomobryomorpha</taxon>
        <taxon>Entomobryoidea</taxon>
        <taxon>Orchesellidae</taxon>
        <taxon>Orchesellinae</taxon>
        <taxon>Orchesella</taxon>
    </lineage>
</organism>
<evidence type="ECO:0000313" key="2">
    <source>
        <dbReference type="EMBL" id="CAL8127513.1"/>
    </source>
</evidence>
<keyword evidence="3" id="KW-1185">Reference proteome</keyword>
<comment type="caution">
    <text evidence="2">The sequence shown here is derived from an EMBL/GenBank/DDBJ whole genome shotgun (WGS) entry which is preliminary data.</text>
</comment>
<dbReference type="EMBL" id="CAXLJM020000072">
    <property type="protein sequence ID" value="CAL8127513.1"/>
    <property type="molecule type" value="Genomic_DNA"/>
</dbReference>
<sequence>MTIERSEVGVSPSQPNSTENGHSNDAACGQPLRNLGCGEVKTSGEIEMVKKTARKETSV</sequence>
<reference evidence="2 3" key="1">
    <citation type="submission" date="2024-08" db="EMBL/GenBank/DDBJ databases">
        <authorList>
            <person name="Cucini C."/>
            <person name="Frati F."/>
        </authorList>
    </citation>
    <scope>NUCLEOTIDE SEQUENCE [LARGE SCALE GENOMIC DNA]</scope>
</reference>
<feature type="compositionally biased region" description="Polar residues" evidence="1">
    <location>
        <begin position="11"/>
        <end position="23"/>
    </location>
</feature>
<dbReference type="Proteomes" id="UP001642540">
    <property type="component" value="Unassembled WGS sequence"/>
</dbReference>
<feature type="region of interest" description="Disordered" evidence="1">
    <location>
        <begin position="1"/>
        <end position="33"/>
    </location>
</feature>
<evidence type="ECO:0000313" key="3">
    <source>
        <dbReference type="Proteomes" id="UP001642540"/>
    </source>
</evidence>
<protein>
    <submittedName>
        <fullName evidence="2">Uncharacterized protein</fullName>
    </submittedName>
</protein>
<accession>A0ABP1RGF5</accession>
<proteinExistence type="predicted"/>
<name>A0ABP1RGF5_9HEXA</name>
<gene>
    <name evidence="2" type="ORF">ODALV1_LOCUS21875</name>
</gene>
<evidence type="ECO:0000256" key="1">
    <source>
        <dbReference type="SAM" id="MobiDB-lite"/>
    </source>
</evidence>